<feature type="non-terminal residue" evidence="1">
    <location>
        <position position="24"/>
    </location>
</feature>
<dbReference type="EMBL" id="UINC01100452">
    <property type="protein sequence ID" value="SVC60524.1"/>
    <property type="molecule type" value="Genomic_DNA"/>
</dbReference>
<accession>A0A382NH49</accession>
<gene>
    <name evidence="1" type="ORF">METZ01_LOCUS313378</name>
</gene>
<sequence>MRIAVAHIAGSILKLRQARHRYAE</sequence>
<reference evidence="1" key="1">
    <citation type="submission" date="2018-05" db="EMBL/GenBank/DDBJ databases">
        <authorList>
            <person name="Lanie J.A."/>
            <person name="Ng W.-L."/>
            <person name="Kazmierczak K.M."/>
            <person name="Andrzejewski T.M."/>
            <person name="Davidsen T.M."/>
            <person name="Wayne K.J."/>
            <person name="Tettelin H."/>
            <person name="Glass J.I."/>
            <person name="Rusch D."/>
            <person name="Podicherti R."/>
            <person name="Tsui H.-C.T."/>
            <person name="Winkler M.E."/>
        </authorList>
    </citation>
    <scope>NUCLEOTIDE SEQUENCE</scope>
</reference>
<dbReference type="AlphaFoldDB" id="A0A382NH49"/>
<protein>
    <submittedName>
        <fullName evidence="1">Uncharacterized protein</fullName>
    </submittedName>
</protein>
<name>A0A382NH49_9ZZZZ</name>
<proteinExistence type="predicted"/>
<organism evidence="1">
    <name type="scientific">marine metagenome</name>
    <dbReference type="NCBI Taxonomy" id="408172"/>
    <lineage>
        <taxon>unclassified sequences</taxon>
        <taxon>metagenomes</taxon>
        <taxon>ecological metagenomes</taxon>
    </lineage>
</organism>
<evidence type="ECO:0000313" key="1">
    <source>
        <dbReference type="EMBL" id="SVC60524.1"/>
    </source>
</evidence>